<gene>
    <name evidence="1" type="ORF">CVT25_009934</name>
</gene>
<evidence type="ECO:0000313" key="2">
    <source>
        <dbReference type="Proteomes" id="UP000283269"/>
    </source>
</evidence>
<accession>A0A409XCW8</accession>
<dbReference type="EMBL" id="NHYD01002059">
    <property type="protein sequence ID" value="PPQ88554.1"/>
    <property type="molecule type" value="Genomic_DNA"/>
</dbReference>
<dbReference type="OrthoDB" id="1844152at2759"/>
<protein>
    <submittedName>
        <fullName evidence="1">Uncharacterized protein</fullName>
    </submittedName>
</protein>
<dbReference type="InParanoid" id="A0A409XCW8"/>
<dbReference type="AlphaFoldDB" id="A0A409XCW8"/>
<comment type="caution">
    <text evidence="1">The sequence shown here is derived from an EMBL/GenBank/DDBJ whole genome shotgun (WGS) entry which is preliminary data.</text>
</comment>
<proteinExistence type="predicted"/>
<evidence type="ECO:0000313" key="1">
    <source>
        <dbReference type="EMBL" id="PPQ88554.1"/>
    </source>
</evidence>
<sequence>MGTLLSNDMQNRMKVMCFSIPYYFFGIGCQAYRELLQMRNDVRAGNEKDGDQPVIFCFAQRYVDPDTKRIGVLDRLWILGLLLGSPNLCGHDMGHSGIAKRPDQVPGLREEILPETYSDGPQRLTYASCATLNASTRSSAK</sequence>
<name>A0A409XCW8_PSICY</name>
<organism evidence="1 2">
    <name type="scientific">Psilocybe cyanescens</name>
    <dbReference type="NCBI Taxonomy" id="93625"/>
    <lineage>
        <taxon>Eukaryota</taxon>
        <taxon>Fungi</taxon>
        <taxon>Dikarya</taxon>
        <taxon>Basidiomycota</taxon>
        <taxon>Agaricomycotina</taxon>
        <taxon>Agaricomycetes</taxon>
        <taxon>Agaricomycetidae</taxon>
        <taxon>Agaricales</taxon>
        <taxon>Agaricineae</taxon>
        <taxon>Strophariaceae</taxon>
        <taxon>Psilocybe</taxon>
    </lineage>
</organism>
<keyword evidence="2" id="KW-1185">Reference proteome</keyword>
<dbReference type="STRING" id="93625.A0A409XCW8"/>
<reference evidence="1 2" key="1">
    <citation type="journal article" date="2018" name="Evol. Lett.">
        <title>Horizontal gene cluster transfer increased hallucinogenic mushroom diversity.</title>
        <authorList>
            <person name="Reynolds H.T."/>
            <person name="Vijayakumar V."/>
            <person name="Gluck-Thaler E."/>
            <person name="Korotkin H.B."/>
            <person name="Matheny P.B."/>
            <person name="Slot J.C."/>
        </authorList>
    </citation>
    <scope>NUCLEOTIDE SEQUENCE [LARGE SCALE GENOMIC DNA]</scope>
    <source>
        <strain evidence="1 2">2631</strain>
    </source>
</reference>
<dbReference type="Proteomes" id="UP000283269">
    <property type="component" value="Unassembled WGS sequence"/>
</dbReference>